<evidence type="ECO:0000256" key="1">
    <source>
        <dbReference type="ARBA" id="ARBA00001974"/>
    </source>
</evidence>
<proteinExistence type="inferred from homology"/>
<dbReference type="AlphaFoldDB" id="A0A4Y4CRS0"/>
<dbReference type="OrthoDB" id="9806724at2"/>
<dbReference type="GO" id="GO:0022900">
    <property type="term" value="P:electron transport chain"/>
    <property type="evidence" value="ECO:0007669"/>
    <property type="project" value="InterPro"/>
</dbReference>
<dbReference type="InterPro" id="IPR003952">
    <property type="entry name" value="FRD_SDH_FAD_BS"/>
</dbReference>
<feature type="active site" description="Proton acceptor" evidence="12">
    <location>
        <position position="301"/>
    </location>
</feature>
<comment type="caution">
    <text evidence="15">The sequence shown here is derived from an EMBL/GenBank/DDBJ whole genome shotgun (WGS) entry which is preliminary data.</text>
</comment>
<sequence>MRIIYTDVLVVGGGLAGLRAAVGARRRGHEVIILSLVPPKRSHSAAAQGGMQASLGNTTKGAGDNEDVHFEDTVRGSDWGCDQEVARLFVHAAPQAVRELAAWGVPWNRVKAGEHEVVMDGQRVTLCERPEAHGLIAARDFGGTKKWRTCFVSDGTGHAMLYAVSDQAVAESIPVHERCEAIALIHDAGRCHGAIVRNLVTGELSAYIARATCIATGGFGRIYRVTSNAVINEGIGAAIVLESGVAELGNMEAVQFHPTTIVPAGILVTEGCRGDGGLLRDAAGHRFMPDYEPEKKELASRDVVSRRMEEHIRAGHGVKGRFGEHLWLDITLLGKAHIDGRLREVKEICQHFLGIDPARDLIPVRPAQHYSMGGIRTDAGGQSTRLAGLFACGEAACWDLHGFNRLGGNSVAETVVAGMIVGETMADFVESSAGDLQVSTALVREFLEREQARIDTLLHGDGSENAAALMARMQEIMTDKVGIFRQGDLLESAVEELQQLLVRSRSIGIATRRPGANPELVTAYRVQKMLKLALCVAHGALQRTESRGAHYREDHPRRNDADWLKRTLASWPDAGQTLPTLAYEPLDVTRMELPPGWRGYGAKDAIAHPATEARAAEIAAIRSAFGHADRYTLQQALMPFEHLVPEPFRGRNERLGDTP</sequence>
<keyword evidence="8" id="KW-0249">Electron transport</keyword>
<evidence type="ECO:0000259" key="13">
    <source>
        <dbReference type="Pfam" id="PF00890"/>
    </source>
</evidence>
<dbReference type="Gene3D" id="1.20.58.100">
    <property type="entry name" value="Fumarate reductase/succinate dehydrogenase flavoprotein-like, C-terminal domain"/>
    <property type="match status" value="1"/>
</dbReference>
<name>A0A4Y4CRS0_ZOORA</name>
<organism evidence="15 16">
    <name type="scientific">Zoogloea ramigera</name>
    <dbReference type="NCBI Taxonomy" id="350"/>
    <lineage>
        <taxon>Bacteria</taxon>
        <taxon>Pseudomonadati</taxon>
        <taxon>Pseudomonadota</taxon>
        <taxon>Betaproteobacteria</taxon>
        <taxon>Rhodocyclales</taxon>
        <taxon>Zoogloeaceae</taxon>
        <taxon>Zoogloea</taxon>
    </lineage>
</organism>
<evidence type="ECO:0000256" key="5">
    <source>
        <dbReference type="ARBA" id="ARBA00022448"/>
    </source>
</evidence>
<dbReference type="PANTHER" id="PTHR11632">
    <property type="entry name" value="SUCCINATE DEHYDROGENASE 2 FLAVOPROTEIN SUBUNIT"/>
    <property type="match status" value="1"/>
</dbReference>
<feature type="domain" description="FAD-dependent oxidoreductase 2 FAD-binding" evidence="13">
    <location>
        <begin position="7"/>
        <end position="411"/>
    </location>
</feature>
<dbReference type="EC" id="1.3.5.1" evidence="4"/>
<keyword evidence="10" id="KW-0472">Membrane</keyword>
<dbReference type="SUPFAM" id="SSF51905">
    <property type="entry name" value="FAD/NAD(P)-binding domain"/>
    <property type="match status" value="1"/>
</dbReference>
<dbReference type="SUPFAM" id="SSF46977">
    <property type="entry name" value="Succinate dehydrogenase/fumarate reductase flavoprotein C-terminal domain"/>
    <property type="match status" value="1"/>
</dbReference>
<evidence type="ECO:0000256" key="7">
    <source>
        <dbReference type="ARBA" id="ARBA00022827"/>
    </source>
</evidence>
<feature type="domain" description="Fumarate reductase/succinate dehydrogenase flavoprotein-like C-terminal" evidence="14">
    <location>
        <begin position="471"/>
        <end position="600"/>
    </location>
</feature>
<evidence type="ECO:0000256" key="2">
    <source>
        <dbReference type="ARBA" id="ARBA00004515"/>
    </source>
</evidence>
<keyword evidence="16" id="KW-1185">Reference proteome</keyword>
<protein>
    <recommendedName>
        <fullName evidence="4">succinate dehydrogenase</fullName>
        <ecNumber evidence="4">1.3.5.1</ecNumber>
    </recommendedName>
</protein>
<dbReference type="Gene3D" id="3.10.20.820">
    <property type="match status" value="1"/>
</dbReference>
<dbReference type="EMBL" id="BJNV01000024">
    <property type="protein sequence ID" value="GEC95645.1"/>
    <property type="molecule type" value="Genomic_DNA"/>
</dbReference>
<evidence type="ECO:0000313" key="16">
    <source>
        <dbReference type="Proteomes" id="UP000318422"/>
    </source>
</evidence>
<evidence type="ECO:0000256" key="10">
    <source>
        <dbReference type="ARBA" id="ARBA00023136"/>
    </source>
</evidence>
<dbReference type="GO" id="GO:0005886">
    <property type="term" value="C:plasma membrane"/>
    <property type="evidence" value="ECO:0007669"/>
    <property type="project" value="UniProtKB-SubCell"/>
</dbReference>
<dbReference type="InterPro" id="IPR014006">
    <property type="entry name" value="Succ_Dhase_FrdA_Gneg"/>
</dbReference>
<evidence type="ECO:0000256" key="11">
    <source>
        <dbReference type="ARBA" id="ARBA00049220"/>
    </source>
</evidence>
<evidence type="ECO:0000313" key="15">
    <source>
        <dbReference type="EMBL" id="GEC95645.1"/>
    </source>
</evidence>
<evidence type="ECO:0000256" key="12">
    <source>
        <dbReference type="PIRSR" id="PIRSR630664-50"/>
    </source>
</evidence>
<dbReference type="InterPro" id="IPR003953">
    <property type="entry name" value="FAD-dep_OxRdtase_2_FAD-bd"/>
</dbReference>
<dbReference type="NCBIfam" id="TIGR01812">
    <property type="entry name" value="sdhA_frdA_Gneg"/>
    <property type="match status" value="1"/>
</dbReference>
<dbReference type="InterPro" id="IPR036188">
    <property type="entry name" value="FAD/NAD-bd_sf"/>
</dbReference>
<dbReference type="NCBIfam" id="NF006383">
    <property type="entry name" value="PRK08626.1"/>
    <property type="match status" value="1"/>
</dbReference>
<dbReference type="Pfam" id="PF00890">
    <property type="entry name" value="FAD_binding_2"/>
    <property type="match status" value="1"/>
</dbReference>
<comment type="similarity">
    <text evidence="3">Belongs to the FAD-dependent oxidoreductase 2 family. FRD/SDH subfamily.</text>
</comment>
<comment type="catalytic activity">
    <reaction evidence="11">
        <text>a quinone + succinate = fumarate + a quinol</text>
        <dbReference type="Rhea" id="RHEA:40523"/>
        <dbReference type="ChEBI" id="CHEBI:24646"/>
        <dbReference type="ChEBI" id="CHEBI:29806"/>
        <dbReference type="ChEBI" id="CHEBI:30031"/>
        <dbReference type="ChEBI" id="CHEBI:132124"/>
        <dbReference type="EC" id="1.3.5.1"/>
    </reaction>
</comment>
<dbReference type="PANTHER" id="PTHR11632:SF71">
    <property type="entry name" value="FUMARATE REDUCTASE FLAVOPROTEIN SUBUNIT"/>
    <property type="match status" value="1"/>
</dbReference>
<dbReference type="InterPro" id="IPR037099">
    <property type="entry name" value="Fum_R/Succ_DH_flav-like_C_sf"/>
</dbReference>
<dbReference type="SUPFAM" id="SSF56425">
    <property type="entry name" value="Succinate dehydrogenase/fumarate reductase flavoprotein, catalytic domain"/>
    <property type="match status" value="1"/>
</dbReference>
<keyword evidence="6" id="KW-0285">Flavoprotein</keyword>
<dbReference type="GO" id="GO:0050660">
    <property type="term" value="F:flavin adenine dinucleotide binding"/>
    <property type="evidence" value="ECO:0007669"/>
    <property type="project" value="InterPro"/>
</dbReference>
<comment type="cofactor">
    <cofactor evidence="1">
        <name>FAD</name>
        <dbReference type="ChEBI" id="CHEBI:57692"/>
    </cofactor>
</comment>
<dbReference type="PROSITE" id="PS00504">
    <property type="entry name" value="FRD_SDH_FAD_BINDING"/>
    <property type="match status" value="1"/>
</dbReference>
<reference evidence="15 16" key="1">
    <citation type="submission" date="2019-06" db="EMBL/GenBank/DDBJ databases">
        <title>Whole genome shotgun sequence of Zoogloea ramigera NBRC 15342.</title>
        <authorList>
            <person name="Hosoyama A."/>
            <person name="Uohara A."/>
            <person name="Ohji S."/>
            <person name="Ichikawa N."/>
        </authorList>
    </citation>
    <scope>NUCLEOTIDE SEQUENCE [LARGE SCALE GENOMIC DNA]</scope>
    <source>
        <strain evidence="15 16">NBRC 15342</strain>
    </source>
</reference>
<evidence type="ECO:0000259" key="14">
    <source>
        <dbReference type="Pfam" id="PF02910"/>
    </source>
</evidence>
<comment type="subcellular location">
    <subcellularLocation>
        <location evidence="2">Cell inner membrane</location>
        <topology evidence="2">Peripheral membrane protein</topology>
        <orientation evidence="2">Cytoplasmic side</orientation>
    </subcellularLocation>
</comment>
<dbReference type="InterPro" id="IPR030664">
    <property type="entry name" value="SdhA/FrdA/AprA"/>
</dbReference>
<dbReference type="GO" id="GO:0009061">
    <property type="term" value="P:anaerobic respiration"/>
    <property type="evidence" value="ECO:0007669"/>
    <property type="project" value="TreeGrafter"/>
</dbReference>
<dbReference type="Gene3D" id="3.90.700.10">
    <property type="entry name" value="Succinate dehydrogenase/fumarate reductase flavoprotein, catalytic domain"/>
    <property type="match status" value="1"/>
</dbReference>
<evidence type="ECO:0000256" key="4">
    <source>
        <dbReference type="ARBA" id="ARBA00012792"/>
    </source>
</evidence>
<dbReference type="Gene3D" id="3.50.50.60">
    <property type="entry name" value="FAD/NAD(P)-binding domain"/>
    <property type="match status" value="1"/>
</dbReference>
<dbReference type="Proteomes" id="UP000318422">
    <property type="component" value="Unassembled WGS sequence"/>
</dbReference>
<dbReference type="InterPro" id="IPR027477">
    <property type="entry name" value="Succ_DH/fumarate_Rdtase_cat_sf"/>
</dbReference>
<evidence type="ECO:0000256" key="8">
    <source>
        <dbReference type="ARBA" id="ARBA00022982"/>
    </source>
</evidence>
<keyword evidence="7" id="KW-0274">FAD</keyword>
<dbReference type="GO" id="GO:0008177">
    <property type="term" value="F:succinate dehydrogenase (quinone) activity"/>
    <property type="evidence" value="ECO:0007669"/>
    <property type="project" value="UniProtKB-EC"/>
</dbReference>
<dbReference type="GO" id="GO:0009055">
    <property type="term" value="F:electron transfer activity"/>
    <property type="evidence" value="ECO:0007669"/>
    <property type="project" value="TreeGrafter"/>
</dbReference>
<gene>
    <name evidence="15" type="primary">frdA</name>
    <name evidence="15" type="ORF">ZRA01_17180</name>
</gene>
<keyword evidence="9" id="KW-0560">Oxidoreductase</keyword>
<dbReference type="RefSeq" id="WP_141351290.1">
    <property type="nucleotide sequence ID" value="NZ_BJNV01000024.1"/>
</dbReference>
<dbReference type="Pfam" id="PF02910">
    <property type="entry name" value="Succ_DH_flav_C"/>
    <property type="match status" value="1"/>
</dbReference>
<dbReference type="InterPro" id="IPR015939">
    <property type="entry name" value="Fum_Rdtase/Succ_DH_flav-like_C"/>
</dbReference>
<evidence type="ECO:0000256" key="6">
    <source>
        <dbReference type="ARBA" id="ARBA00022630"/>
    </source>
</evidence>
<evidence type="ECO:0000256" key="3">
    <source>
        <dbReference type="ARBA" id="ARBA00008040"/>
    </source>
</evidence>
<evidence type="ECO:0000256" key="9">
    <source>
        <dbReference type="ARBA" id="ARBA00023002"/>
    </source>
</evidence>
<keyword evidence="5" id="KW-0813">Transport</keyword>
<accession>A0A4Y4CRS0</accession>
<dbReference type="FunFam" id="3.90.700.10:FF:000005">
    <property type="entry name" value="Succinate dehydrogenase flavoprotein subunit"/>
    <property type="match status" value="1"/>
</dbReference>